<comment type="caution">
    <text evidence="1">The sequence shown here is derived from an EMBL/GenBank/DDBJ whole genome shotgun (WGS) entry which is preliminary data.</text>
</comment>
<dbReference type="InterPro" id="IPR014710">
    <property type="entry name" value="RmlC-like_jellyroll"/>
</dbReference>
<dbReference type="EMBL" id="JBHUKR010000011">
    <property type="protein sequence ID" value="MFD2419448.1"/>
    <property type="molecule type" value="Genomic_DNA"/>
</dbReference>
<sequence>MAIHNSALAGLTADLHGLERPLVAHWPRVHETFLRWVAKPEFRVDLRDYVRSLPEAELAARARETTTHFAWCLLDQPDTDFTLWLHEYKPRHDWRPGYADSVHNHRYHFCTTLLHGSYLHERFDATVSAESGLITSVTPRERMTCETGSSAVMLAPEYHRVGGVADDTMTFLVKSRPVAAWSLSYDPGCGVTHRHVPVENRLGEMSARI</sequence>
<evidence type="ECO:0000313" key="2">
    <source>
        <dbReference type="Proteomes" id="UP001597417"/>
    </source>
</evidence>
<accession>A0ABW5FWR8</accession>
<name>A0ABW5FWR8_9PSEU</name>
<dbReference type="Gene3D" id="2.60.120.10">
    <property type="entry name" value="Jelly Rolls"/>
    <property type="match status" value="1"/>
</dbReference>
<evidence type="ECO:0000313" key="1">
    <source>
        <dbReference type="EMBL" id="MFD2419448.1"/>
    </source>
</evidence>
<keyword evidence="2" id="KW-1185">Reference proteome</keyword>
<dbReference type="Proteomes" id="UP001597417">
    <property type="component" value="Unassembled WGS sequence"/>
</dbReference>
<organism evidence="1 2">
    <name type="scientific">Amycolatopsis pigmentata</name>
    <dbReference type="NCBI Taxonomy" id="450801"/>
    <lineage>
        <taxon>Bacteria</taxon>
        <taxon>Bacillati</taxon>
        <taxon>Actinomycetota</taxon>
        <taxon>Actinomycetes</taxon>
        <taxon>Pseudonocardiales</taxon>
        <taxon>Pseudonocardiaceae</taxon>
        <taxon>Amycolatopsis</taxon>
    </lineage>
</organism>
<gene>
    <name evidence="1" type="ORF">ACFSXZ_24270</name>
</gene>
<dbReference type="SUPFAM" id="SSF51182">
    <property type="entry name" value="RmlC-like cupins"/>
    <property type="match status" value="1"/>
</dbReference>
<dbReference type="RefSeq" id="WP_378267434.1">
    <property type="nucleotide sequence ID" value="NZ_JBHUKR010000011.1"/>
</dbReference>
<dbReference type="InterPro" id="IPR011051">
    <property type="entry name" value="RmlC_Cupin_sf"/>
</dbReference>
<evidence type="ECO:0008006" key="3">
    <source>
        <dbReference type="Google" id="ProtNLM"/>
    </source>
</evidence>
<proteinExistence type="predicted"/>
<protein>
    <recommendedName>
        <fullName evidence="3">Cysteine dioxygenase type I</fullName>
    </recommendedName>
</protein>
<reference evidence="2" key="1">
    <citation type="journal article" date="2019" name="Int. J. Syst. Evol. Microbiol.">
        <title>The Global Catalogue of Microorganisms (GCM) 10K type strain sequencing project: providing services to taxonomists for standard genome sequencing and annotation.</title>
        <authorList>
            <consortium name="The Broad Institute Genomics Platform"/>
            <consortium name="The Broad Institute Genome Sequencing Center for Infectious Disease"/>
            <person name="Wu L."/>
            <person name="Ma J."/>
        </authorList>
    </citation>
    <scope>NUCLEOTIDE SEQUENCE [LARGE SCALE GENOMIC DNA]</scope>
    <source>
        <strain evidence="2">CGMCC 4.7645</strain>
    </source>
</reference>